<gene>
    <name evidence="5" type="ORF">COT71_02855</name>
</gene>
<dbReference type="GO" id="GO:0006310">
    <property type="term" value="P:DNA recombination"/>
    <property type="evidence" value="ECO:0007669"/>
    <property type="project" value="TreeGrafter"/>
</dbReference>
<dbReference type="GO" id="GO:0006270">
    <property type="term" value="P:DNA replication initiation"/>
    <property type="evidence" value="ECO:0007669"/>
    <property type="project" value="TreeGrafter"/>
</dbReference>
<keyword evidence="3" id="KW-0238">DNA-binding</keyword>
<reference evidence="6" key="1">
    <citation type="submission" date="2017-09" db="EMBL/GenBank/DDBJ databases">
        <title>Depth-based differentiation of microbial function through sediment-hosted aquifers and enrichment of novel symbionts in the deep terrestrial subsurface.</title>
        <authorList>
            <person name="Probst A.J."/>
            <person name="Ladd B."/>
            <person name="Jarett J.K."/>
            <person name="Geller-Mcgrath D.E."/>
            <person name="Sieber C.M.K."/>
            <person name="Emerson J.B."/>
            <person name="Anantharaman K."/>
            <person name="Thomas B.C."/>
            <person name="Malmstrom R."/>
            <person name="Stieglmeier M."/>
            <person name="Klingl A."/>
            <person name="Woyke T."/>
            <person name="Ryan C.M."/>
            <person name="Banfield J.F."/>
        </authorList>
    </citation>
    <scope>NUCLEOTIDE SEQUENCE [LARGE SCALE GENOMIC DNA]</scope>
</reference>
<evidence type="ECO:0000256" key="3">
    <source>
        <dbReference type="ARBA" id="ARBA00023125"/>
    </source>
</evidence>
<organism evidence="5 6">
    <name type="scientific">Candidatus Andersenbacteria bacterium CG10_big_fil_rev_8_21_14_0_10_54_11</name>
    <dbReference type="NCBI Taxonomy" id="1974485"/>
    <lineage>
        <taxon>Bacteria</taxon>
        <taxon>Candidatus Anderseniibacteriota</taxon>
    </lineage>
</organism>
<evidence type="ECO:0000256" key="2">
    <source>
        <dbReference type="ARBA" id="ARBA00022840"/>
    </source>
</evidence>
<dbReference type="PANTHER" id="PTHR30580:SF0">
    <property type="entry name" value="PRIMOSOMAL PROTEIN N"/>
    <property type="match status" value="1"/>
</dbReference>
<accession>A0A2M6WZ65</accession>
<dbReference type="AlphaFoldDB" id="A0A2M6WZ65"/>
<keyword evidence="2" id="KW-0067">ATP-binding</keyword>
<dbReference type="SUPFAM" id="SSF52540">
    <property type="entry name" value="P-loop containing nucleoside triphosphate hydrolases"/>
    <property type="match status" value="1"/>
</dbReference>
<dbReference type="PANTHER" id="PTHR30580">
    <property type="entry name" value="PRIMOSOMAL PROTEIN N"/>
    <property type="match status" value="1"/>
</dbReference>
<feature type="domain" description="Primosomal protein N' 3' DNA-binding" evidence="4">
    <location>
        <begin position="15"/>
        <end position="106"/>
    </location>
</feature>
<dbReference type="GO" id="GO:0003677">
    <property type="term" value="F:DNA binding"/>
    <property type="evidence" value="ECO:0007669"/>
    <property type="project" value="UniProtKB-KW"/>
</dbReference>
<comment type="caution">
    <text evidence="5">The sequence shown here is derived from an EMBL/GenBank/DDBJ whole genome shotgun (WGS) entry which is preliminary data.</text>
</comment>
<keyword evidence="1" id="KW-0547">Nucleotide-binding</keyword>
<dbReference type="Gene3D" id="3.40.1440.60">
    <property type="entry name" value="PriA, 3(prime) DNA-binding domain"/>
    <property type="match status" value="1"/>
</dbReference>
<evidence type="ECO:0000313" key="5">
    <source>
        <dbReference type="EMBL" id="PIT98055.1"/>
    </source>
</evidence>
<dbReference type="InterPro" id="IPR041222">
    <property type="entry name" value="PriA_3primeBD"/>
</dbReference>
<dbReference type="Gene3D" id="3.40.50.300">
    <property type="entry name" value="P-loop containing nucleotide triphosphate hydrolases"/>
    <property type="match status" value="1"/>
</dbReference>
<dbReference type="GO" id="GO:0043138">
    <property type="term" value="F:3'-5' DNA helicase activity"/>
    <property type="evidence" value="ECO:0007669"/>
    <property type="project" value="TreeGrafter"/>
</dbReference>
<dbReference type="Pfam" id="PF17764">
    <property type="entry name" value="PriA_3primeBD"/>
    <property type="match status" value="1"/>
</dbReference>
<dbReference type="InterPro" id="IPR027417">
    <property type="entry name" value="P-loop_NTPase"/>
</dbReference>
<evidence type="ECO:0000259" key="4">
    <source>
        <dbReference type="Pfam" id="PF17764"/>
    </source>
</evidence>
<dbReference type="GO" id="GO:0005524">
    <property type="term" value="F:ATP binding"/>
    <property type="evidence" value="ECO:0007669"/>
    <property type="project" value="UniProtKB-KW"/>
</dbReference>
<proteinExistence type="predicted"/>
<dbReference type="Proteomes" id="UP000230731">
    <property type="component" value="Unassembled WGS sequence"/>
</dbReference>
<evidence type="ECO:0000313" key="6">
    <source>
        <dbReference type="Proteomes" id="UP000230731"/>
    </source>
</evidence>
<evidence type="ECO:0000256" key="1">
    <source>
        <dbReference type="ARBA" id="ARBA00022741"/>
    </source>
</evidence>
<dbReference type="InterPro" id="IPR042115">
    <property type="entry name" value="PriA_3primeBD_sf"/>
</dbReference>
<dbReference type="EMBL" id="PEZP01000034">
    <property type="protein sequence ID" value="PIT98055.1"/>
    <property type="molecule type" value="Genomic_DNA"/>
</dbReference>
<dbReference type="GO" id="GO:0006302">
    <property type="term" value="P:double-strand break repair"/>
    <property type="evidence" value="ECO:0007669"/>
    <property type="project" value="TreeGrafter"/>
</dbReference>
<protein>
    <recommendedName>
        <fullName evidence="4">Primosomal protein N' 3' DNA-binding domain-containing protein</fullName>
    </recommendedName>
</protein>
<sequence length="524" mass="58314">MTRNSQVLVTVAPDVPLTPGQLQTYTYRVPDGQDRPPAGTRVVVPFGPRSSSGTVIGVPRRLPSYRVRELKRIISSRLTAGQIAAARRIAAAAHGGLGYTIRLFSPPSDGLQPRRYSLPPPSAPAPPAVLVAADAAARRQDILSFARKHAAGAQILVLVPEIWMTAAWAGNGRHILHSKLPRRQQTAVWQAIASGEPGVVVGTQKAWYLPWQNLKLIVVDEEQYHTHKLFDQYPRLDNRIAARISAAIYGARLLYACGYPSLAVRRAIAEGAPVIRNAPQVLKTTLADYTPADRQAQRLVPETVYRLLTAARSSEQVLLFSNRRVARRRIYAELPRQLAAAVTVGTRSRFVARPEDRFDLIVWLLPEQALLFPDFRSYEQARIIATRLQSLQRNRQQAIILATRRPEIIRQVFQTPENAWTDEQLAERRSLLLPPSADMVRLTVTAASEKTADQKSMHLRREMEARLPAAAQATIAIFGPYASRPPAPRTERHLLLQGPLEQLVPLYATSRSLFAADVMPEKIL</sequence>
<name>A0A2M6WZ65_9BACT</name>